<organism evidence="1 2">
    <name type="scientific">Rotaria socialis</name>
    <dbReference type="NCBI Taxonomy" id="392032"/>
    <lineage>
        <taxon>Eukaryota</taxon>
        <taxon>Metazoa</taxon>
        <taxon>Spiralia</taxon>
        <taxon>Gnathifera</taxon>
        <taxon>Rotifera</taxon>
        <taxon>Eurotatoria</taxon>
        <taxon>Bdelloidea</taxon>
        <taxon>Philodinida</taxon>
        <taxon>Philodinidae</taxon>
        <taxon>Rotaria</taxon>
    </lineage>
</organism>
<proteinExistence type="predicted"/>
<gene>
    <name evidence="1" type="ORF">TSG867_LOCUS34127</name>
</gene>
<name>A0A821JRT0_9BILA</name>
<protein>
    <submittedName>
        <fullName evidence="1">Uncharacterized protein</fullName>
    </submittedName>
</protein>
<dbReference type="Proteomes" id="UP000663862">
    <property type="component" value="Unassembled WGS sequence"/>
</dbReference>
<sequence>DLEPLTQNQLAGVIQSNIGLLEYHEGHYEKAMRKYETGMSMQLLQQTVELPSNEHDDHRHNLGLLYNNIGIIYIHNAKYDEALN</sequence>
<accession>A0A821JRT0</accession>
<dbReference type="EMBL" id="CAJOBQ010015254">
    <property type="protein sequence ID" value="CAF4723332.1"/>
    <property type="molecule type" value="Genomic_DNA"/>
</dbReference>
<evidence type="ECO:0000313" key="1">
    <source>
        <dbReference type="EMBL" id="CAF4723332.1"/>
    </source>
</evidence>
<comment type="caution">
    <text evidence="1">The sequence shown here is derived from an EMBL/GenBank/DDBJ whole genome shotgun (WGS) entry which is preliminary data.</text>
</comment>
<reference evidence="1" key="1">
    <citation type="submission" date="2021-02" db="EMBL/GenBank/DDBJ databases">
        <authorList>
            <person name="Nowell W R."/>
        </authorList>
    </citation>
    <scope>NUCLEOTIDE SEQUENCE</scope>
</reference>
<feature type="non-terminal residue" evidence="1">
    <location>
        <position position="1"/>
    </location>
</feature>
<dbReference type="AlphaFoldDB" id="A0A821JRT0"/>
<evidence type="ECO:0000313" key="2">
    <source>
        <dbReference type="Proteomes" id="UP000663862"/>
    </source>
</evidence>
<dbReference type="Gene3D" id="1.25.40.10">
    <property type="entry name" value="Tetratricopeptide repeat domain"/>
    <property type="match status" value="1"/>
</dbReference>
<feature type="non-terminal residue" evidence="1">
    <location>
        <position position="84"/>
    </location>
</feature>
<dbReference type="SUPFAM" id="SSF48452">
    <property type="entry name" value="TPR-like"/>
    <property type="match status" value="1"/>
</dbReference>
<dbReference type="InterPro" id="IPR011990">
    <property type="entry name" value="TPR-like_helical_dom_sf"/>
</dbReference>